<evidence type="ECO:0000256" key="1">
    <source>
        <dbReference type="SAM" id="Phobius"/>
    </source>
</evidence>
<dbReference type="InterPro" id="IPR012495">
    <property type="entry name" value="TadE-like_dom"/>
</dbReference>
<organism evidence="3 4">
    <name type="scientific">Salipiger mucosus DSM 16094</name>
    <dbReference type="NCBI Taxonomy" id="1123237"/>
    <lineage>
        <taxon>Bacteria</taxon>
        <taxon>Pseudomonadati</taxon>
        <taxon>Pseudomonadota</taxon>
        <taxon>Alphaproteobacteria</taxon>
        <taxon>Rhodobacterales</taxon>
        <taxon>Roseobacteraceae</taxon>
        <taxon>Salipiger</taxon>
    </lineage>
</organism>
<evidence type="ECO:0000259" key="2">
    <source>
        <dbReference type="Pfam" id="PF07811"/>
    </source>
</evidence>
<comment type="caution">
    <text evidence="3">The sequence shown here is derived from an EMBL/GenBank/DDBJ whole genome shotgun (WGS) entry which is preliminary data.</text>
</comment>
<dbReference type="RefSeq" id="WP_020038922.1">
    <property type="nucleotide sequence ID" value="NZ_KE557273.1"/>
</dbReference>
<feature type="domain" description="TadE-like" evidence="2">
    <location>
        <begin position="18"/>
        <end position="60"/>
    </location>
</feature>
<evidence type="ECO:0000313" key="4">
    <source>
        <dbReference type="Proteomes" id="UP000015347"/>
    </source>
</evidence>
<name>S9SH19_9RHOB</name>
<gene>
    <name evidence="3" type="ORF">Salmuc_04840</name>
</gene>
<keyword evidence="4" id="KW-1185">Reference proteome</keyword>
<dbReference type="Pfam" id="PF07811">
    <property type="entry name" value="TadE"/>
    <property type="match status" value="1"/>
</dbReference>
<dbReference type="EMBL" id="APVH01000008">
    <property type="protein sequence ID" value="EPX85569.1"/>
    <property type="molecule type" value="Genomic_DNA"/>
</dbReference>
<proteinExistence type="predicted"/>
<dbReference type="AlphaFoldDB" id="S9SH19"/>
<dbReference type="STRING" id="1123237.Salmuc_04840"/>
<keyword evidence="1" id="KW-0472">Membrane</keyword>
<keyword evidence="1" id="KW-0812">Transmembrane</keyword>
<protein>
    <submittedName>
        <fullName evidence="3">Flp pilus assembly protein TadG</fullName>
    </submittedName>
</protein>
<keyword evidence="1" id="KW-1133">Transmembrane helix</keyword>
<sequence>MIRFIKTALCRFRDREDGSMVVPFALWTPLFIGLVLSTIELGTVTLRQTVLERALDQSVRGIKLATGSTYDHALLKSKICARAGTLPDCENTLQLEMLRLDPRDWTEPPHDANCVDTAQPVTPQRAFEFGQEHDLMLLRACYKYRPISPAGYLSSDLATDAEGYTALVSTAVYVSEPL</sequence>
<dbReference type="OrthoDB" id="7907064at2"/>
<evidence type="ECO:0000313" key="3">
    <source>
        <dbReference type="EMBL" id="EPX85569.1"/>
    </source>
</evidence>
<dbReference type="Proteomes" id="UP000015347">
    <property type="component" value="Unassembled WGS sequence"/>
</dbReference>
<reference evidence="4" key="1">
    <citation type="journal article" date="2014" name="Stand. Genomic Sci.">
        <title>Genome sequence of the exopolysaccharide-producing Salipiger mucosus type strain (DSM 16094(T)), a moderately halophilic member of the Roseobacter clade.</title>
        <authorList>
            <person name="Riedel T."/>
            <person name="Spring S."/>
            <person name="Fiebig A."/>
            <person name="Petersen J."/>
            <person name="Kyrpides N.C."/>
            <person name="Goker M."/>
            <person name="Klenk H.P."/>
        </authorList>
    </citation>
    <scope>NUCLEOTIDE SEQUENCE [LARGE SCALE GENOMIC DNA]</scope>
    <source>
        <strain evidence="4">DSM 16094</strain>
    </source>
</reference>
<accession>S9SH19</accession>
<dbReference type="HOGENOM" id="CLU_111553_1_0_5"/>
<feature type="transmembrane region" description="Helical" evidence="1">
    <location>
        <begin position="21"/>
        <end position="39"/>
    </location>
</feature>
<dbReference type="eggNOG" id="COG4961">
    <property type="taxonomic scope" value="Bacteria"/>
</dbReference>